<dbReference type="InterPro" id="IPR001405">
    <property type="entry name" value="UPF0758"/>
</dbReference>
<gene>
    <name evidence="8" type="ORF">A7E78_10570</name>
</gene>
<comment type="similarity">
    <text evidence="6">Belongs to the UPF0758 family.</text>
</comment>
<dbReference type="Proteomes" id="UP000182517">
    <property type="component" value="Chromosome"/>
</dbReference>
<proteinExistence type="inferred from homology"/>
<evidence type="ECO:0000256" key="5">
    <source>
        <dbReference type="ARBA" id="ARBA00023049"/>
    </source>
</evidence>
<dbReference type="PANTHER" id="PTHR30471:SF3">
    <property type="entry name" value="UPF0758 PROTEIN YEES-RELATED"/>
    <property type="match status" value="1"/>
</dbReference>
<dbReference type="NCBIfam" id="TIGR00608">
    <property type="entry name" value="radc"/>
    <property type="match status" value="1"/>
</dbReference>
<dbReference type="PROSITE" id="PS50249">
    <property type="entry name" value="MPN"/>
    <property type="match status" value="1"/>
</dbReference>
<evidence type="ECO:0000256" key="4">
    <source>
        <dbReference type="ARBA" id="ARBA00022833"/>
    </source>
</evidence>
<dbReference type="Gene3D" id="1.10.150.20">
    <property type="entry name" value="5' to 3' exonuclease, C-terminal subdomain"/>
    <property type="match status" value="1"/>
</dbReference>
<organism evidence="8 9">
    <name type="scientific">Syntrophotalea acetylenivorans</name>
    <dbReference type="NCBI Taxonomy" id="1842532"/>
    <lineage>
        <taxon>Bacteria</taxon>
        <taxon>Pseudomonadati</taxon>
        <taxon>Thermodesulfobacteriota</taxon>
        <taxon>Desulfuromonadia</taxon>
        <taxon>Desulfuromonadales</taxon>
        <taxon>Syntrophotaleaceae</taxon>
        <taxon>Syntrophotalea</taxon>
    </lineage>
</organism>
<dbReference type="Pfam" id="PF04002">
    <property type="entry name" value="RadC"/>
    <property type="match status" value="1"/>
</dbReference>
<dbReference type="STRING" id="1842532.A7E78_10570"/>
<sequence>MGGGMYRIKDWPEDERPREKLLQRGAQILSAAELLALVLRTGDATSKMSALDHARMLLERFGSLQQLASASLAELQTVKGIGPAKAAELQAVFEIARRFQEQPLRAGSRYSHPQEVYQHFCGRLADRKRELFIVLLLDSKNRLLREVQISQGSLTASIVHPREVFSAVVRESAAALLLVHNHPSGDPTPSREDREITTRLKEAGDLMGVRVLDHIIIGAEGYVSFADRGLL</sequence>
<evidence type="ECO:0000313" key="9">
    <source>
        <dbReference type="Proteomes" id="UP000182517"/>
    </source>
</evidence>
<dbReference type="GO" id="GO:0008237">
    <property type="term" value="F:metallopeptidase activity"/>
    <property type="evidence" value="ECO:0007669"/>
    <property type="project" value="UniProtKB-KW"/>
</dbReference>
<dbReference type="SUPFAM" id="SSF102712">
    <property type="entry name" value="JAB1/MPN domain"/>
    <property type="match status" value="1"/>
</dbReference>
<keyword evidence="5" id="KW-0482">Metalloprotease</keyword>
<dbReference type="InterPro" id="IPR046778">
    <property type="entry name" value="UPF0758_N"/>
</dbReference>
<evidence type="ECO:0000256" key="3">
    <source>
        <dbReference type="ARBA" id="ARBA00022801"/>
    </source>
</evidence>
<dbReference type="AlphaFoldDB" id="A0A1L3GT55"/>
<keyword evidence="4" id="KW-0862">Zinc</keyword>
<evidence type="ECO:0000256" key="2">
    <source>
        <dbReference type="ARBA" id="ARBA00022723"/>
    </source>
</evidence>
<dbReference type="InterPro" id="IPR020891">
    <property type="entry name" value="UPF0758_CS"/>
</dbReference>
<dbReference type="GO" id="GO:0006508">
    <property type="term" value="P:proteolysis"/>
    <property type="evidence" value="ECO:0007669"/>
    <property type="project" value="UniProtKB-KW"/>
</dbReference>
<dbReference type="PANTHER" id="PTHR30471">
    <property type="entry name" value="DNA REPAIR PROTEIN RADC"/>
    <property type="match status" value="1"/>
</dbReference>
<dbReference type="Gene3D" id="3.40.140.10">
    <property type="entry name" value="Cytidine Deaminase, domain 2"/>
    <property type="match status" value="1"/>
</dbReference>
<dbReference type="Pfam" id="PF20582">
    <property type="entry name" value="UPF0758_N"/>
    <property type="match status" value="1"/>
</dbReference>
<protein>
    <recommendedName>
        <fullName evidence="7">MPN domain-containing protein</fullName>
    </recommendedName>
</protein>
<dbReference type="PROSITE" id="PS01302">
    <property type="entry name" value="UPF0758"/>
    <property type="match status" value="1"/>
</dbReference>
<keyword evidence="9" id="KW-1185">Reference proteome</keyword>
<evidence type="ECO:0000259" key="7">
    <source>
        <dbReference type="PROSITE" id="PS50249"/>
    </source>
</evidence>
<dbReference type="InterPro" id="IPR010994">
    <property type="entry name" value="RuvA_2-like"/>
</dbReference>
<dbReference type="RefSeq" id="WP_072285124.1">
    <property type="nucleotide sequence ID" value="NZ_CP015519.1"/>
</dbReference>
<keyword evidence="3" id="KW-0378">Hydrolase</keyword>
<dbReference type="KEGG" id="pef:A7E78_10570"/>
<dbReference type="SUPFAM" id="SSF47781">
    <property type="entry name" value="RuvA domain 2-like"/>
    <property type="match status" value="1"/>
</dbReference>
<dbReference type="EMBL" id="CP015519">
    <property type="protein sequence ID" value="APG29097.1"/>
    <property type="molecule type" value="Genomic_DNA"/>
</dbReference>
<dbReference type="NCBIfam" id="NF000642">
    <property type="entry name" value="PRK00024.1"/>
    <property type="match status" value="1"/>
</dbReference>
<dbReference type="GO" id="GO:0046872">
    <property type="term" value="F:metal ion binding"/>
    <property type="evidence" value="ECO:0007669"/>
    <property type="project" value="UniProtKB-KW"/>
</dbReference>
<keyword evidence="1" id="KW-0645">Protease</keyword>
<accession>A0A1L3GT55</accession>
<evidence type="ECO:0000313" key="8">
    <source>
        <dbReference type="EMBL" id="APG29097.1"/>
    </source>
</evidence>
<name>A0A1L3GT55_9BACT</name>
<dbReference type="InterPro" id="IPR025657">
    <property type="entry name" value="RadC_JAB"/>
</dbReference>
<keyword evidence="2" id="KW-0479">Metal-binding</keyword>
<dbReference type="InterPro" id="IPR037518">
    <property type="entry name" value="MPN"/>
</dbReference>
<dbReference type="CDD" id="cd08071">
    <property type="entry name" value="MPN_DUF2466"/>
    <property type="match status" value="1"/>
</dbReference>
<evidence type="ECO:0000256" key="6">
    <source>
        <dbReference type="RuleBase" id="RU003797"/>
    </source>
</evidence>
<reference evidence="8 9" key="1">
    <citation type="journal article" date="2017" name="Genome Announc.">
        <title>Complete Genome Sequences of Two Acetylene-Fermenting Pelobacter acetylenicus Strains.</title>
        <authorList>
            <person name="Sutton J.M."/>
            <person name="Baesman S.M."/>
            <person name="Fierst J.L."/>
            <person name="Poret-Peterson A.T."/>
            <person name="Oremland R.S."/>
            <person name="Dunlap D.S."/>
            <person name="Akob D.M."/>
        </authorList>
    </citation>
    <scope>NUCLEOTIDE SEQUENCE [LARGE SCALE GENOMIC DNA]</scope>
    <source>
        <strain evidence="8 9">SFB93</strain>
    </source>
</reference>
<feature type="domain" description="MPN" evidence="7">
    <location>
        <begin position="109"/>
        <end position="231"/>
    </location>
</feature>
<evidence type="ECO:0000256" key="1">
    <source>
        <dbReference type="ARBA" id="ARBA00022670"/>
    </source>
</evidence>